<sequence>MRTIRSAFSGWFGFGGETGQDPPPNWKQAMSVLLALHPTVMILNLTLSPALRVAHLPGDLALFVGNVVSVALLTWLLMPLVNRIFASWLLPGRAVSVSTSVAGALAMVLCSVLSAAAFGVITG</sequence>
<dbReference type="PANTHER" id="PTHR40057">
    <property type="entry name" value="SLR1162 PROTEIN"/>
    <property type="match status" value="1"/>
</dbReference>
<dbReference type="RefSeq" id="WP_306858258.1">
    <property type="nucleotide sequence ID" value="NZ_JAUSRB010000001.1"/>
</dbReference>
<comment type="caution">
    <text evidence="2">The sequence shown here is derived from an EMBL/GenBank/DDBJ whole genome shotgun (WGS) entry which is preliminary data.</text>
</comment>
<proteinExistence type="predicted"/>
<dbReference type="InterPro" id="IPR038762">
    <property type="entry name" value="ABM_predict"/>
</dbReference>
<dbReference type="EMBL" id="JAUSRB010000001">
    <property type="protein sequence ID" value="MDP9862250.1"/>
    <property type="molecule type" value="Genomic_DNA"/>
</dbReference>
<keyword evidence="1" id="KW-1133">Transmembrane helix</keyword>
<keyword evidence="2" id="KW-0503">Monooxygenase</keyword>
<dbReference type="GO" id="GO:0004497">
    <property type="term" value="F:monooxygenase activity"/>
    <property type="evidence" value="ECO:0007669"/>
    <property type="project" value="UniProtKB-KW"/>
</dbReference>
<evidence type="ECO:0000256" key="1">
    <source>
        <dbReference type="SAM" id="Phobius"/>
    </source>
</evidence>
<name>A0ABT9R193_9ACTN</name>
<evidence type="ECO:0000313" key="3">
    <source>
        <dbReference type="Proteomes" id="UP001230426"/>
    </source>
</evidence>
<keyword evidence="2" id="KW-0560">Oxidoreductase</keyword>
<keyword evidence="1" id="KW-0472">Membrane</keyword>
<dbReference type="Proteomes" id="UP001230426">
    <property type="component" value="Unassembled WGS sequence"/>
</dbReference>
<protein>
    <submittedName>
        <fullName evidence="2">Antibiotic biosynthesis monooxygenase (ABM) superfamily enzyme</fullName>
    </submittedName>
</protein>
<feature type="transmembrane region" description="Helical" evidence="1">
    <location>
        <begin position="60"/>
        <end position="81"/>
    </location>
</feature>
<gene>
    <name evidence="2" type="ORF">J2S55_001509</name>
</gene>
<organism evidence="2 3">
    <name type="scientific">Streptosporangium brasiliense</name>
    <dbReference type="NCBI Taxonomy" id="47480"/>
    <lineage>
        <taxon>Bacteria</taxon>
        <taxon>Bacillati</taxon>
        <taxon>Actinomycetota</taxon>
        <taxon>Actinomycetes</taxon>
        <taxon>Streptosporangiales</taxon>
        <taxon>Streptosporangiaceae</taxon>
        <taxon>Streptosporangium</taxon>
    </lineage>
</organism>
<evidence type="ECO:0000313" key="2">
    <source>
        <dbReference type="EMBL" id="MDP9862250.1"/>
    </source>
</evidence>
<dbReference type="PANTHER" id="PTHR40057:SF1">
    <property type="entry name" value="SLR1162 PROTEIN"/>
    <property type="match status" value="1"/>
</dbReference>
<keyword evidence="1" id="KW-0812">Transmembrane</keyword>
<feature type="transmembrane region" description="Helical" evidence="1">
    <location>
        <begin position="101"/>
        <end position="121"/>
    </location>
</feature>
<accession>A0ABT9R193</accession>
<reference evidence="2 3" key="1">
    <citation type="submission" date="2023-07" db="EMBL/GenBank/DDBJ databases">
        <title>Sequencing the genomes of 1000 actinobacteria strains.</title>
        <authorList>
            <person name="Klenk H.-P."/>
        </authorList>
    </citation>
    <scope>NUCLEOTIDE SEQUENCE [LARGE SCALE GENOMIC DNA]</scope>
    <source>
        <strain evidence="2 3">DSM 44109</strain>
    </source>
</reference>
<keyword evidence="3" id="KW-1185">Reference proteome</keyword>